<dbReference type="Proteomes" id="UP000693672">
    <property type="component" value="Unassembled WGS sequence"/>
</dbReference>
<name>A0A916NYT0_9BACL</name>
<sequence length="73" mass="8158">MCMKFGRPLRIETREEPTAAIAGIGSSWRPFRLRQIICFLRSYTPETVFRFFCKRPSAISAMMASSAAGIAPA</sequence>
<proteinExistence type="predicted"/>
<dbReference type="EMBL" id="CAJVAS010000050">
    <property type="protein sequence ID" value="CAG7649750.1"/>
    <property type="molecule type" value="Genomic_DNA"/>
</dbReference>
<dbReference type="AlphaFoldDB" id="A0A916NYT0"/>
<keyword evidence="2" id="KW-1185">Reference proteome</keyword>
<comment type="caution">
    <text evidence="1">The sequence shown here is derived from an EMBL/GenBank/DDBJ whole genome shotgun (WGS) entry which is preliminary data.</text>
</comment>
<gene>
    <name evidence="1" type="ORF">PAESOLCIP111_05941</name>
</gene>
<evidence type="ECO:0000313" key="1">
    <source>
        <dbReference type="EMBL" id="CAG7649750.1"/>
    </source>
</evidence>
<protein>
    <submittedName>
        <fullName evidence="1">Uncharacterized protein</fullName>
    </submittedName>
</protein>
<reference evidence="1" key="1">
    <citation type="submission" date="2021-06" db="EMBL/GenBank/DDBJ databases">
        <authorList>
            <person name="Criscuolo A."/>
        </authorList>
    </citation>
    <scope>NUCLEOTIDE SEQUENCE</scope>
    <source>
        <strain evidence="1">CIP111600</strain>
    </source>
</reference>
<evidence type="ECO:0000313" key="2">
    <source>
        <dbReference type="Proteomes" id="UP000693672"/>
    </source>
</evidence>
<organism evidence="1 2">
    <name type="scientific">Paenibacillus solanacearum</name>
    <dbReference type="NCBI Taxonomy" id="2048548"/>
    <lineage>
        <taxon>Bacteria</taxon>
        <taxon>Bacillati</taxon>
        <taxon>Bacillota</taxon>
        <taxon>Bacilli</taxon>
        <taxon>Bacillales</taxon>
        <taxon>Paenibacillaceae</taxon>
        <taxon>Paenibacillus</taxon>
    </lineage>
</organism>
<accession>A0A916NYT0</accession>